<dbReference type="GO" id="GO:0043709">
    <property type="term" value="P:cell adhesion involved in single-species biofilm formation"/>
    <property type="evidence" value="ECO:0007669"/>
    <property type="project" value="TreeGrafter"/>
</dbReference>
<dbReference type="EMBL" id="JYNY01000332">
    <property type="protein sequence ID" value="KJJ84547.1"/>
    <property type="molecule type" value="Genomic_DNA"/>
</dbReference>
<proteinExistence type="predicted"/>
<evidence type="ECO:0000256" key="3">
    <source>
        <dbReference type="SAM" id="Phobius"/>
    </source>
</evidence>
<dbReference type="FunFam" id="3.30.70.270:FF:000001">
    <property type="entry name" value="Diguanylate cyclase domain protein"/>
    <property type="match status" value="1"/>
</dbReference>
<gene>
    <name evidence="5" type="ORF">OMAG_001552</name>
</gene>
<dbReference type="SMART" id="SM00267">
    <property type="entry name" value="GGDEF"/>
    <property type="match status" value="1"/>
</dbReference>
<dbReference type="InterPro" id="IPR043128">
    <property type="entry name" value="Rev_trsase/Diguanyl_cyclase"/>
</dbReference>
<dbReference type="GO" id="GO:1902201">
    <property type="term" value="P:negative regulation of bacterial-type flagellum-dependent cell motility"/>
    <property type="evidence" value="ECO:0007669"/>
    <property type="project" value="TreeGrafter"/>
</dbReference>
<dbReference type="InterPro" id="IPR000160">
    <property type="entry name" value="GGDEF_dom"/>
</dbReference>
<dbReference type="Pfam" id="PF00990">
    <property type="entry name" value="GGDEF"/>
    <property type="match status" value="1"/>
</dbReference>
<dbReference type="InterPro" id="IPR029787">
    <property type="entry name" value="Nucleotide_cyclase"/>
</dbReference>
<dbReference type="SUPFAM" id="SSF55073">
    <property type="entry name" value="Nucleotide cyclase"/>
    <property type="match status" value="1"/>
</dbReference>
<dbReference type="CDD" id="cd01949">
    <property type="entry name" value="GGDEF"/>
    <property type="match status" value="1"/>
</dbReference>
<feature type="transmembrane region" description="Helical" evidence="3">
    <location>
        <begin position="14"/>
        <end position="33"/>
    </location>
</feature>
<keyword evidence="3" id="KW-1133">Transmembrane helix</keyword>
<comment type="catalytic activity">
    <reaction evidence="2">
        <text>2 GTP = 3',3'-c-di-GMP + 2 diphosphate</text>
        <dbReference type="Rhea" id="RHEA:24898"/>
        <dbReference type="ChEBI" id="CHEBI:33019"/>
        <dbReference type="ChEBI" id="CHEBI:37565"/>
        <dbReference type="ChEBI" id="CHEBI:58805"/>
        <dbReference type="EC" id="2.7.7.65"/>
    </reaction>
</comment>
<dbReference type="NCBIfam" id="TIGR00254">
    <property type="entry name" value="GGDEF"/>
    <property type="match status" value="1"/>
</dbReference>
<comment type="caution">
    <text evidence="5">The sequence shown here is derived from an EMBL/GenBank/DDBJ whole genome shotgun (WGS) entry which is preliminary data.</text>
</comment>
<dbReference type="InterPro" id="IPR050469">
    <property type="entry name" value="Diguanylate_Cyclase"/>
</dbReference>
<dbReference type="EC" id="2.7.7.65" evidence="1"/>
<dbReference type="Gene3D" id="3.30.70.270">
    <property type="match status" value="1"/>
</dbReference>
<dbReference type="PANTHER" id="PTHR45138">
    <property type="entry name" value="REGULATORY COMPONENTS OF SENSORY TRANSDUCTION SYSTEM"/>
    <property type="match status" value="1"/>
</dbReference>
<dbReference type="PROSITE" id="PS50887">
    <property type="entry name" value="GGDEF"/>
    <property type="match status" value="1"/>
</dbReference>
<accession>A0A0F0CMQ0</accession>
<dbReference type="AlphaFoldDB" id="A0A0F0CMQ0"/>
<keyword evidence="6" id="KW-1185">Reference proteome</keyword>
<organism evidence="5 6">
    <name type="scientific">Candidatus Omnitrophus magneticus</name>
    <dbReference type="NCBI Taxonomy" id="1609969"/>
    <lineage>
        <taxon>Bacteria</taxon>
        <taxon>Pseudomonadati</taxon>
        <taxon>Candidatus Omnitrophota</taxon>
        <taxon>Candidatus Omnitrophus</taxon>
    </lineage>
</organism>
<name>A0A0F0CMQ0_9BACT</name>
<sequence length="386" mass="44267">MKHIVQTVLFLIKLLFYVATLTAISLFLFNILLTKLNNTMYKYFIKIPSAYNEEIAARKAESIYQSFREEVTEPTLENIKIFVKKYNNIIEFLTINFLYPEPDGTMKMVVESANYADVLAAKDYPIKYGSRAIGTLLIYDVKTKYEHAKKEYDQFLLYIRITFGSVVGLLFFLIFFREVSLKIKEQKQLAEYSATHDGLTGLYTHKYIKDCLSKILQKACKEKHPLSIIMCDIDFFKRVNDTYGHLAGDIILKTVAEIISNNIRSSDIVARYGGEEFAVILTYPRKKSGTLLQKNTMALLEEPLEVAKRIKKSIENNSITLLDGKMVNVTLSMGLSFLNCLGPSPVHTSEEFIKEADTALYYSKEHGRNAISYKNLETEEMILIKD</sequence>
<feature type="transmembrane region" description="Helical" evidence="3">
    <location>
        <begin position="155"/>
        <end position="176"/>
    </location>
</feature>
<reference evidence="5 6" key="1">
    <citation type="submission" date="2015-02" db="EMBL/GenBank/DDBJ databases">
        <title>Single-cell genomics of uncultivated deep-branching MTB reveals a conserved set of magnetosome genes.</title>
        <authorList>
            <person name="Kolinko S."/>
            <person name="Richter M."/>
            <person name="Glockner F.O."/>
            <person name="Brachmann A."/>
            <person name="Schuler D."/>
        </authorList>
    </citation>
    <scope>NUCLEOTIDE SEQUENCE [LARGE SCALE GENOMIC DNA]</scope>
    <source>
        <strain evidence="5">SKK-01</strain>
    </source>
</reference>
<evidence type="ECO:0000313" key="6">
    <source>
        <dbReference type="Proteomes" id="UP000033428"/>
    </source>
</evidence>
<evidence type="ECO:0000256" key="2">
    <source>
        <dbReference type="ARBA" id="ARBA00034247"/>
    </source>
</evidence>
<evidence type="ECO:0000313" key="5">
    <source>
        <dbReference type="EMBL" id="KJJ84547.1"/>
    </source>
</evidence>
<protein>
    <recommendedName>
        <fullName evidence="1">diguanylate cyclase</fullName>
        <ecNumber evidence="1">2.7.7.65</ecNumber>
    </recommendedName>
</protein>
<dbReference type="GO" id="GO:0005886">
    <property type="term" value="C:plasma membrane"/>
    <property type="evidence" value="ECO:0007669"/>
    <property type="project" value="TreeGrafter"/>
</dbReference>
<dbReference type="Proteomes" id="UP000033428">
    <property type="component" value="Unassembled WGS sequence"/>
</dbReference>
<dbReference type="PANTHER" id="PTHR45138:SF9">
    <property type="entry name" value="DIGUANYLATE CYCLASE DGCM-RELATED"/>
    <property type="match status" value="1"/>
</dbReference>
<keyword evidence="3" id="KW-0812">Transmembrane</keyword>
<feature type="domain" description="GGDEF" evidence="4">
    <location>
        <begin position="224"/>
        <end position="376"/>
    </location>
</feature>
<evidence type="ECO:0000256" key="1">
    <source>
        <dbReference type="ARBA" id="ARBA00012528"/>
    </source>
</evidence>
<evidence type="ECO:0000259" key="4">
    <source>
        <dbReference type="PROSITE" id="PS50887"/>
    </source>
</evidence>
<keyword evidence="3" id="KW-0472">Membrane</keyword>
<dbReference type="GO" id="GO:0052621">
    <property type="term" value="F:diguanylate cyclase activity"/>
    <property type="evidence" value="ECO:0007669"/>
    <property type="project" value="UniProtKB-EC"/>
</dbReference>